<dbReference type="Proteomes" id="UP000176037">
    <property type="component" value="Unassembled WGS sequence"/>
</dbReference>
<dbReference type="OrthoDB" id="7248516at2"/>
<evidence type="ECO:0000313" key="4">
    <source>
        <dbReference type="Proteomes" id="UP000176037"/>
    </source>
</evidence>
<comment type="similarity">
    <text evidence="1">Belongs to the glycosyltransferase 2 family. WaaE/KdtX subfamily.</text>
</comment>
<comment type="caution">
    <text evidence="3">The sequence shown here is derived from an EMBL/GenBank/DDBJ whole genome shotgun (WGS) entry which is preliminary data.</text>
</comment>
<keyword evidence="4" id="KW-1185">Reference proteome</keyword>
<dbReference type="InterPro" id="IPR001173">
    <property type="entry name" value="Glyco_trans_2-like"/>
</dbReference>
<dbReference type="PANTHER" id="PTHR43630:SF2">
    <property type="entry name" value="GLYCOSYLTRANSFERASE"/>
    <property type="match status" value="1"/>
</dbReference>
<dbReference type="AlphaFoldDB" id="A0A1E8FDR0"/>
<evidence type="ECO:0000313" key="3">
    <source>
        <dbReference type="EMBL" id="OFI34060.1"/>
    </source>
</evidence>
<dbReference type="Gene3D" id="3.90.550.10">
    <property type="entry name" value="Spore Coat Polysaccharide Biosynthesis Protein SpsA, Chain A"/>
    <property type="match status" value="1"/>
</dbReference>
<sequence length="298" mass="33762">MTVPVQICVVAHNEEAHILGCLQGIQSALDKAQDVVSEVHIINNGSTDSTQSIAEQYVASKENWFAHEVLKGDKANAWNLGLYEYALKDVLTIYIDGDCKVTPDTVNGFVQACNEKPDAYIYAGIPKTKGRTTDDTIRKTLEGNALSGNLFALSPRFVRKVRELNFKLPVGLIGDDSLLAWVSTHDFKLSNGRLEGLLVGVASAEFFYHRLSPTSISNIRLYIRRLQRYSLRHLQQCCIRQFLEKYDEFALLPNEATQLYDYLSPKFIRKDSVIIRYFDSRAFKEANLNKHRELPNGR</sequence>
<dbReference type="SUPFAM" id="SSF53448">
    <property type="entry name" value="Nucleotide-diphospho-sugar transferases"/>
    <property type="match status" value="1"/>
</dbReference>
<organism evidence="3 4">
    <name type="scientific">Alteromonas lipolytica</name>
    <dbReference type="NCBI Taxonomy" id="1856405"/>
    <lineage>
        <taxon>Bacteria</taxon>
        <taxon>Pseudomonadati</taxon>
        <taxon>Pseudomonadota</taxon>
        <taxon>Gammaproteobacteria</taxon>
        <taxon>Alteromonadales</taxon>
        <taxon>Alteromonadaceae</taxon>
        <taxon>Alteromonas/Salinimonas group</taxon>
        <taxon>Alteromonas</taxon>
    </lineage>
</organism>
<dbReference type="RefSeq" id="WP_070176988.1">
    <property type="nucleotide sequence ID" value="NZ_BMJR01000003.1"/>
</dbReference>
<proteinExistence type="inferred from homology"/>
<feature type="domain" description="Glycosyltransferase 2-like" evidence="2">
    <location>
        <begin position="7"/>
        <end position="141"/>
    </location>
</feature>
<gene>
    <name evidence="3" type="ORF">BFC17_21155</name>
</gene>
<dbReference type="Pfam" id="PF00535">
    <property type="entry name" value="Glycos_transf_2"/>
    <property type="match status" value="1"/>
</dbReference>
<accession>A0A1E8FDR0</accession>
<evidence type="ECO:0000256" key="1">
    <source>
        <dbReference type="ARBA" id="ARBA00038494"/>
    </source>
</evidence>
<protein>
    <recommendedName>
        <fullName evidence="2">Glycosyltransferase 2-like domain-containing protein</fullName>
    </recommendedName>
</protein>
<dbReference type="InterPro" id="IPR029044">
    <property type="entry name" value="Nucleotide-diphossugar_trans"/>
</dbReference>
<dbReference type="PANTHER" id="PTHR43630">
    <property type="entry name" value="POLY-BETA-1,6-N-ACETYL-D-GLUCOSAMINE SYNTHASE"/>
    <property type="match status" value="1"/>
</dbReference>
<name>A0A1E8FDR0_9ALTE</name>
<evidence type="ECO:0000259" key="2">
    <source>
        <dbReference type="Pfam" id="PF00535"/>
    </source>
</evidence>
<reference evidence="3 4" key="1">
    <citation type="submission" date="2016-09" db="EMBL/GenBank/DDBJ databases">
        <title>Alteromonas lipolytica, a new species isolated from sea water.</title>
        <authorList>
            <person name="Wu Y.-H."/>
            <person name="Cheng H."/>
            <person name="Xu X.-W."/>
        </authorList>
    </citation>
    <scope>NUCLEOTIDE SEQUENCE [LARGE SCALE GENOMIC DNA]</scope>
    <source>
        <strain evidence="3 4">JW12</strain>
    </source>
</reference>
<dbReference type="STRING" id="1856405.BFC17_21155"/>
<dbReference type="EMBL" id="MJIC01000014">
    <property type="protein sequence ID" value="OFI34060.1"/>
    <property type="molecule type" value="Genomic_DNA"/>
</dbReference>